<dbReference type="GO" id="GO:0003844">
    <property type="term" value="F:1,4-alpha-glucan branching enzyme activity"/>
    <property type="evidence" value="ECO:0007669"/>
    <property type="project" value="UniProtKB-UniRule"/>
</dbReference>
<dbReference type="NCBIfam" id="NF008967">
    <property type="entry name" value="PRK12313.1"/>
    <property type="match status" value="1"/>
</dbReference>
<evidence type="ECO:0000256" key="4">
    <source>
        <dbReference type="ARBA" id="ARBA00012541"/>
    </source>
</evidence>
<feature type="active site" description="Nucleophile" evidence="11">
    <location>
        <position position="218"/>
    </location>
</feature>
<dbReference type="Pfam" id="PF00128">
    <property type="entry name" value="Alpha-amylase"/>
    <property type="match status" value="1"/>
</dbReference>
<dbReference type="PANTHER" id="PTHR43651">
    <property type="entry name" value="1,4-ALPHA-GLUCAN-BRANCHING ENZYME"/>
    <property type="match status" value="1"/>
</dbReference>
<dbReference type="GO" id="GO:0005978">
    <property type="term" value="P:glycogen biosynthetic process"/>
    <property type="evidence" value="ECO:0007669"/>
    <property type="project" value="UniProtKB-UniRule"/>
</dbReference>
<dbReference type="EMBL" id="JX649865">
    <property type="protein sequence ID" value="AGC71181.1"/>
    <property type="molecule type" value="Genomic_DNA"/>
</dbReference>
<dbReference type="InterPro" id="IPR006047">
    <property type="entry name" value="GH13_cat_dom"/>
</dbReference>
<dbReference type="InterPro" id="IPR037439">
    <property type="entry name" value="Branching_enzy"/>
</dbReference>
<dbReference type="SUPFAM" id="SSF51011">
    <property type="entry name" value="Glycosyl hydrolase domain"/>
    <property type="match status" value="1"/>
</dbReference>
<dbReference type="InterPro" id="IPR006048">
    <property type="entry name" value="A-amylase/branching_C"/>
</dbReference>
<dbReference type="InterPro" id="IPR013780">
    <property type="entry name" value="Glyco_hydro_b"/>
</dbReference>
<keyword evidence="6 13" id="KW-0328">Glycosyltransferase</keyword>
<dbReference type="AlphaFoldDB" id="L7VV46"/>
<dbReference type="Gene3D" id="2.60.40.1180">
    <property type="entry name" value="Golgi alpha-mannosidase II"/>
    <property type="match status" value="1"/>
</dbReference>
<sequence length="555" mass="61883">MSGADGIVRLRADPVARRAETAPGTASILELSTYQWSEATGGDVWRERRAIRNQGRLSTYEVHLGSWRRHPDGRSHSARELAEPLADWAVELGFTHVELMPVATHPFGGSWGYQVTGYYAPDERLGSPDDLRHLVDVCHDRGLGVLLDWVPAHFPRDEFALGRFDGTALYEHADPRRGEHPDWGTLVFNHGRREVRNFLVANALYWLDEFRVDGLRVDAVASMLYRDYSRRPGEWIPNEHGGREDTDAIGFIQELNTVVAEEHPGAVVIAEESTSWQGVTRSVADGGLGFARKWNLGWMHDTLGYFRRDPLHRSHHHGELTFPMVYAADERWVLPLSHDEVVHGKGSLLAKQPGDRWQRFANLRCLLAWQWCHPGRQLLFMGGELAQEREWSHDREIDWFLLSRPEHAGVRDLVRDLNGLQVANPALWRGDDETSTCFGWLDADDSQHSVASFWRDVPERERSAGSVVVVAANLTPVPRHGYRLGVPCLGPWTVLLDTDSTGYGGSGHGVAPAGGDVLAPDTSTPWQGQPASLLLTLPPLSVLVLGAFGDDAAGH</sequence>
<evidence type="ECO:0000256" key="3">
    <source>
        <dbReference type="ARBA" id="ARBA00009000"/>
    </source>
</evidence>
<evidence type="ECO:0000256" key="10">
    <source>
        <dbReference type="NCBIfam" id="TIGR01515"/>
    </source>
</evidence>
<evidence type="ECO:0000256" key="9">
    <source>
        <dbReference type="ARBA" id="ARBA00023277"/>
    </source>
</evidence>
<dbReference type="PIRSF" id="PIRSF000463">
    <property type="entry name" value="GlgB"/>
    <property type="match status" value="1"/>
</dbReference>
<comment type="similarity">
    <text evidence="3">Belongs to the glycosyl hydrolase 13 family. GlgB subfamily.</text>
</comment>
<keyword evidence="9" id="KW-0119">Carbohydrate metabolism</keyword>
<reference evidence="13" key="1">
    <citation type="submission" date="2012-09" db="EMBL/GenBank/DDBJ databases">
        <title>Metagenomic Characterization of a Microbial Community in Wastewater Detects High Levels of Antibiotic Resistance.</title>
        <authorList>
            <person name="Abrams M."/>
            <person name="Caldwell A."/>
            <person name="Vandaei E."/>
            <person name="Lee W."/>
            <person name="Perrott J."/>
            <person name="Khan S.Y."/>
            <person name="Ta J."/>
            <person name="Romero D."/>
            <person name="Nguyen V."/>
            <person name="Pourmand N."/>
            <person name="Ouverney C.C."/>
        </authorList>
    </citation>
    <scope>NUCLEOTIDE SEQUENCE</scope>
</reference>
<evidence type="ECO:0000256" key="6">
    <source>
        <dbReference type="ARBA" id="ARBA00022676"/>
    </source>
</evidence>
<organism evidence="13">
    <name type="scientific">uncultured bacterium A1Q1_fos_568</name>
    <dbReference type="NCBI Taxonomy" id="1256586"/>
    <lineage>
        <taxon>Bacteria</taxon>
        <taxon>environmental samples</taxon>
    </lineage>
</organism>
<dbReference type="PANTHER" id="PTHR43651:SF3">
    <property type="entry name" value="1,4-ALPHA-GLUCAN-BRANCHING ENZYME"/>
    <property type="match status" value="1"/>
</dbReference>
<accession>L7VV46</accession>
<keyword evidence="5" id="KW-0321">Glycogen metabolism</keyword>
<dbReference type="InterPro" id="IPR006407">
    <property type="entry name" value="GlgB"/>
</dbReference>
<evidence type="ECO:0000256" key="11">
    <source>
        <dbReference type="PIRSR" id="PIRSR000463-1"/>
    </source>
</evidence>
<dbReference type="Gene3D" id="3.20.20.80">
    <property type="entry name" value="Glycosidases"/>
    <property type="match status" value="1"/>
</dbReference>
<feature type="active site" description="Proton donor" evidence="11">
    <location>
        <position position="271"/>
    </location>
</feature>
<evidence type="ECO:0000256" key="5">
    <source>
        <dbReference type="ARBA" id="ARBA00022600"/>
    </source>
</evidence>
<dbReference type="CDD" id="cd11322">
    <property type="entry name" value="AmyAc_Glg_BE"/>
    <property type="match status" value="1"/>
</dbReference>
<protein>
    <recommendedName>
        <fullName evidence="4 10">1,4-alpha-glucan branching enzyme</fullName>
        <ecNumber evidence="4 10">2.4.1.18</ecNumber>
    </recommendedName>
</protein>
<name>L7VV46_9BACT</name>
<evidence type="ECO:0000259" key="12">
    <source>
        <dbReference type="SMART" id="SM00642"/>
    </source>
</evidence>
<evidence type="ECO:0000256" key="2">
    <source>
        <dbReference type="ARBA" id="ARBA00004964"/>
    </source>
</evidence>
<feature type="domain" description="Glycosyl hydrolase family 13 catalytic" evidence="12">
    <location>
        <begin position="61"/>
        <end position="415"/>
    </location>
</feature>
<keyword evidence="7 13" id="KW-0808">Transferase</keyword>
<dbReference type="NCBIfam" id="TIGR01515">
    <property type="entry name" value="branching_enzym"/>
    <property type="match status" value="1"/>
</dbReference>
<evidence type="ECO:0000313" key="13">
    <source>
        <dbReference type="EMBL" id="AGC71181.1"/>
    </source>
</evidence>
<proteinExistence type="inferred from homology"/>
<evidence type="ECO:0000256" key="1">
    <source>
        <dbReference type="ARBA" id="ARBA00000826"/>
    </source>
</evidence>
<dbReference type="Pfam" id="PF02806">
    <property type="entry name" value="Alpha-amylase_C"/>
    <property type="match status" value="1"/>
</dbReference>
<dbReference type="SUPFAM" id="SSF51445">
    <property type="entry name" value="(Trans)glycosidases"/>
    <property type="match status" value="1"/>
</dbReference>
<evidence type="ECO:0000256" key="8">
    <source>
        <dbReference type="ARBA" id="ARBA00023056"/>
    </source>
</evidence>
<dbReference type="GO" id="GO:0043169">
    <property type="term" value="F:cation binding"/>
    <property type="evidence" value="ECO:0007669"/>
    <property type="project" value="InterPro"/>
</dbReference>
<keyword evidence="8" id="KW-0320">Glycogen biosynthesis</keyword>
<evidence type="ECO:0000256" key="7">
    <source>
        <dbReference type="ARBA" id="ARBA00022679"/>
    </source>
</evidence>
<dbReference type="GO" id="GO:0005829">
    <property type="term" value="C:cytosol"/>
    <property type="evidence" value="ECO:0007669"/>
    <property type="project" value="TreeGrafter"/>
</dbReference>
<dbReference type="InterPro" id="IPR017853">
    <property type="entry name" value="GH"/>
</dbReference>
<dbReference type="SMART" id="SM00642">
    <property type="entry name" value="Aamy"/>
    <property type="match status" value="1"/>
</dbReference>
<comment type="pathway">
    <text evidence="2">Glycan biosynthesis; glycogen biosynthesis.</text>
</comment>
<dbReference type="FunFam" id="3.20.20.80:FF:000003">
    <property type="entry name" value="1,4-alpha-glucan branching enzyme GlgB"/>
    <property type="match status" value="1"/>
</dbReference>
<comment type="catalytic activity">
    <reaction evidence="1">
        <text>Transfers a segment of a (1-&gt;4)-alpha-D-glucan chain to a primary hydroxy group in a similar glucan chain.</text>
        <dbReference type="EC" id="2.4.1.18"/>
    </reaction>
</comment>
<dbReference type="NCBIfam" id="NF003811">
    <property type="entry name" value="PRK05402.1"/>
    <property type="match status" value="1"/>
</dbReference>
<dbReference type="EC" id="2.4.1.18" evidence="4 10"/>